<dbReference type="InterPro" id="IPR053930">
    <property type="entry name" value="RapZ-like_N"/>
</dbReference>
<name>C8X385_DESRD</name>
<feature type="binding site" evidence="4">
    <location>
        <begin position="66"/>
        <end position="69"/>
    </location>
    <ligand>
        <name>GTP</name>
        <dbReference type="ChEBI" id="CHEBI:37565"/>
    </ligand>
</feature>
<dbReference type="PIRSF" id="PIRSF005052">
    <property type="entry name" value="P-loopkin"/>
    <property type="match status" value="1"/>
</dbReference>
<keyword evidence="3 4" id="KW-0342">GTP-binding</keyword>
<evidence type="ECO:0000313" key="8">
    <source>
        <dbReference type="Proteomes" id="UP000001052"/>
    </source>
</evidence>
<dbReference type="Pfam" id="PF22740">
    <property type="entry name" value="PapZ_C"/>
    <property type="match status" value="1"/>
</dbReference>
<dbReference type="InterPro" id="IPR053931">
    <property type="entry name" value="RapZ_C"/>
</dbReference>
<evidence type="ECO:0000256" key="1">
    <source>
        <dbReference type="ARBA" id="ARBA00022741"/>
    </source>
</evidence>
<keyword evidence="2 4" id="KW-0067">ATP-binding</keyword>
<reference evidence="8" key="1">
    <citation type="submission" date="2009-09" db="EMBL/GenBank/DDBJ databases">
        <title>The complete chromosome of Desulfohalobium retbaense DSM 5692.</title>
        <authorList>
            <consortium name="US DOE Joint Genome Institute (JGI-PGF)"/>
            <person name="Lucas S."/>
            <person name="Copeland A."/>
            <person name="Lapidus A."/>
            <person name="Glavina del Rio T."/>
            <person name="Dalin E."/>
            <person name="Tice H."/>
            <person name="Bruce D."/>
            <person name="Goodwin L."/>
            <person name="Pitluck S."/>
            <person name="Kyrpides N."/>
            <person name="Mavromatis K."/>
            <person name="Ivanova N."/>
            <person name="Mikhailova N."/>
            <person name="Munk A.C."/>
            <person name="Brettin T."/>
            <person name="Detter J.C."/>
            <person name="Han C."/>
            <person name="Tapia R."/>
            <person name="Larimer F."/>
            <person name="Land M."/>
            <person name="Hauser L."/>
            <person name="Markowitz V."/>
            <person name="Cheng J.-F."/>
            <person name="Hugenholtz P."/>
            <person name="Woyke T."/>
            <person name="Wu D."/>
            <person name="Spring S."/>
            <person name="Klenk H.-P."/>
            <person name="Eisen J.A."/>
        </authorList>
    </citation>
    <scope>NUCLEOTIDE SEQUENCE [LARGE SCALE GENOMIC DNA]</scope>
    <source>
        <strain evidence="8">DSM 5692</strain>
    </source>
</reference>
<dbReference type="EMBL" id="CP001734">
    <property type="protein sequence ID" value="ACV68882.1"/>
    <property type="molecule type" value="Genomic_DNA"/>
</dbReference>
<organism evidence="7 8">
    <name type="scientific">Desulfohalobium retbaense (strain ATCC 49708 / DSM 5692 / JCM 16813 / HR100)</name>
    <dbReference type="NCBI Taxonomy" id="485915"/>
    <lineage>
        <taxon>Bacteria</taxon>
        <taxon>Pseudomonadati</taxon>
        <taxon>Thermodesulfobacteriota</taxon>
        <taxon>Desulfovibrionia</taxon>
        <taxon>Desulfovibrionales</taxon>
        <taxon>Desulfohalobiaceae</taxon>
        <taxon>Desulfohalobium</taxon>
    </lineage>
</organism>
<feature type="domain" description="RapZ-like N-terminal" evidence="5">
    <location>
        <begin position="8"/>
        <end position="161"/>
    </location>
</feature>
<gene>
    <name evidence="7" type="ordered locus">Dret_1598</name>
</gene>
<dbReference type="HOGENOM" id="CLU_059558_0_0_7"/>
<evidence type="ECO:0000256" key="4">
    <source>
        <dbReference type="HAMAP-Rule" id="MF_00636"/>
    </source>
</evidence>
<dbReference type="GO" id="GO:0005524">
    <property type="term" value="F:ATP binding"/>
    <property type="evidence" value="ECO:0007669"/>
    <property type="project" value="UniProtKB-UniRule"/>
</dbReference>
<sequence length="294" mass="33456">MSPCRQIPLVLLAGLAGAGKSTGLNVFEDLRFFCVDGLPVRMVERMVRFFCNENPRGYRGLAVGIDVRQSDFAAEWEQLKRTLEAEGVTPQLIFFEARPEVLIRRYATTRRPHPLESRDMGLEQALEHERALLEPLRDRADLVVDTSEFSVHDLRRHLQDKWQFLEETTHGLRVYLTSFGFKYGVPSDADLVFDLRFLPNPYFEPDLRPLTGKDGPVAAYVLDSDPGAGFIERFIDFLDYLLPLYAAEGRYRLTLALGCTGGRHRSVAVTEALAKALGKNQYEVSVEHRHWELG</sequence>
<evidence type="ECO:0000259" key="6">
    <source>
        <dbReference type="Pfam" id="PF22740"/>
    </source>
</evidence>
<dbReference type="GO" id="GO:0005525">
    <property type="term" value="F:GTP binding"/>
    <property type="evidence" value="ECO:0007669"/>
    <property type="project" value="UniProtKB-UniRule"/>
</dbReference>
<evidence type="ECO:0000256" key="2">
    <source>
        <dbReference type="ARBA" id="ARBA00022840"/>
    </source>
</evidence>
<dbReference type="NCBIfam" id="NF003828">
    <property type="entry name" value="PRK05416.1"/>
    <property type="match status" value="1"/>
</dbReference>
<proteinExistence type="inferred from homology"/>
<reference evidence="7 8" key="2">
    <citation type="journal article" date="2010" name="Stand. Genomic Sci.">
        <title>Complete genome sequence of Desulfohalobium retbaense type strain (HR(100)).</title>
        <authorList>
            <person name="Spring S."/>
            <person name="Nolan M."/>
            <person name="Lapidus A."/>
            <person name="Glavina Del Rio T."/>
            <person name="Copeland A."/>
            <person name="Tice H."/>
            <person name="Cheng J.F."/>
            <person name="Lucas S."/>
            <person name="Land M."/>
            <person name="Chen F."/>
            <person name="Bruce D."/>
            <person name="Goodwin L."/>
            <person name="Pitluck S."/>
            <person name="Ivanova N."/>
            <person name="Mavromatis K."/>
            <person name="Mikhailova N."/>
            <person name="Pati A."/>
            <person name="Chen A."/>
            <person name="Palaniappan K."/>
            <person name="Hauser L."/>
            <person name="Chang Y.J."/>
            <person name="Jeffries C.D."/>
            <person name="Munk C."/>
            <person name="Kiss H."/>
            <person name="Chain P."/>
            <person name="Han C."/>
            <person name="Brettin T."/>
            <person name="Detter J.C."/>
            <person name="Schuler E."/>
            <person name="Goker M."/>
            <person name="Rohde M."/>
            <person name="Bristow J."/>
            <person name="Eisen J.A."/>
            <person name="Markowitz V."/>
            <person name="Hugenholtz P."/>
            <person name="Kyrpides N.C."/>
            <person name="Klenk H.P."/>
        </authorList>
    </citation>
    <scope>NUCLEOTIDE SEQUENCE [LARGE SCALE GENOMIC DNA]</scope>
    <source>
        <strain evidence="7 8">DSM 5692</strain>
    </source>
</reference>
<dbReference type="Pfam" id="PF03668">
    <property type="entry name" value="RapZ-like_N"/>
    <property type="match status" value="1"/>
</dbReference>
<keyword evidence="1 4" id="KW-0547">Nucleotide-binding</keyword>
<dbReference type="Proteomes" id="UP000001052">
    <property type="component" value="Chromosome"/>
</dbReference>
<dbReference type="PANTHER" id="PTHR30448">
    <property type="entry name" value="RNASE ADAPTER PROTEIN RAPZ"/>
    <property type="match status" value="1"/>
</dbReference>
<accession>C8X385</accession>
<dbReference type="PANTHER" id="PTHR30448:SF0">
    <property type="entry name" value="RNASE ADAPTER PROTEIN RAPZ"/>
    <property type="match status" value="1"/>
</dbReference>
<dbReference type="RefSeq" id="WP_015752025.1">
    <property type="nucleotide sequence ID" value="NC_013223.1"/>
</dbReference>
<dbReference type="InterPro" id="IPR027417">
    <property type="entry name" value="P-loop_NTPase"/>
</dbReference>
<dbReference type="eggNOG" id="COG1660">
    <property type="taxonomic scope" value="Bacteria"/>
</dbReference>
<evidence type="ECO:0000313" key="7">
    <source>
        <dbReference type="EMBL" id="ACV68882.1"/>
    </source>
</evidence>
<protein>
    <submittedName>
        <fullName evidence="7">Uncharacterized protein</fullName>
    </submittedName>
</protein>
<evidence type="ECO:0000259" key="5">
    <source>
        <dbReference type="Pfam" id="PF03668"/>
    </source>
</evidence>
<feature type="domain" description="RapZ C-terminal" evidence="6">
    <location>
        <begin position="173"/>
        <end position="291"/>
    </location>
</feature>
<dbReference type="AlphaFoldDB" id="C8X385"/>
<dbReference type="KEGG" id="drt:Dret_1598"/>
<dbReference type="STRING" id="485915.Dret_1598"/>
<dbReference type="SUPFAM" id="SSF52540">
    <property type="entry name" value="P-loop containing nucleoside triphosphate hydrolases"/>
    <property type="match status" value="1"/>
</dbReference>
<dbReference type="HAMAP" id="MF_00636">
    <property type="entry name" value="RapZ_like"/>
    <property type="match status" value="1"/>
</dbReference>
<evidence type="ECO:0000256" key="3">
    <source>
        <dbReference type="ARBA" id="ARBA00023134"/>
    </source>
</evidence>
<keyword evidence="8" id="KW-1185">Reference proteome</keyword>
<dbReference type="OrthoDB" id="9784461at2"/>
<dbReference type="InterPro" id="IPR005337">
    <property type="entry name" value="RapZ-like"/>
</dbReference>
<feature type="binding site" evidence="4">
    <location>
        <begin position="14"/>
        <end position="21"/>
    </location>
    <ligand>
        <name>ATP</name>
        <dbReference type="ChEBI" id="CHEBI:30616"/>
    </ligand>
</feature>